<sequence length="107" mass="12028">MTEQMRLQREAMQQQQQLMQQLMSPLEHRLLGGSRAPDTFQASAGQSVKFLSSLIPAFGATDEEDVELWLEKIESVADIHSLPHVVMLSAATAKLTKTARRWFDLSS</sequence>
<feature type="non-terminal residue" evidence="1">
    <location>
        <position position="107"/>
    </location>
</feature>
<reference evidence="1 2" key="1">
    <citation type="submission" date="2015-04" db="EMBL/GenBank/DDBJ databases">
        <title>Lasius niger genome sequencing.</title>
        <authorList>
            <person name="Konorov E.A."/>
            <person name="Nikitin M.A."/>
            <person name="Kirill M.V."/>
            <person name="Chang P."/>
        </authorList>
    </citation>
    <scope>NUCLEOTIDE SEQUENCE [LARGE SCALE GENOMIC DNA]</scope>
    <source>
        <tissue evidence="1">Whole</tissue>
    </source>
</reference>
<dbReference type="AlphaFoldDB" id="A0A0J7JUC6"/>
<evidence type="ECO:0000313" key="2">
    <source>
        <dbReference type="Proteomes" id="UP000036403"/>
    </source>
</evidence>
<protein>
    <submittedName>
        <fullName evidence="1">Uncharacterized protein</fullName>
    </submittedName>
</protein>
<comment type="caution">
    <text evidence="1">The sequence shown here is derived from an EMBL/GenBank/DDBJ whole genome shotgun (WGS) entry which is preliminary data.</text>
</comment>
<keyword evidence="2" id="KW-1185">Reference proteome</keyword>
<dbReference type="OrthoDB" id="10619697at2759"/>
<dbReference type="Proteomes" id="UP000036403">
    <property type="component" value="Unassembled WGS sequence"/>
</dbReference>
<gene>
    <name evidence="1" type="ORF">RF55_25708</name>
</gene>
<dbReference type="EMBL" id="LBMM01033297">
    <property type="protein sequence ID" value="KMQ81629.1"/>
    <property type="molecule type" value="Genomic_DNA"/>
</dbReference>
<accession>A0A0J7JUC6</accession>
<name>A0A0J7JUC6_LASNI</name>
<dbReference type="PaxDb" id="67767-A0A0J7JUC6"/>
<organism evidence="1 2">
    <name type="scientific">Lasius niger</name>
    <name type="common">Black garden ant</name>
    <dbReference type="NCBI Taxonomy" id="67767"/>
    <lineage>
        <taxon>Eukaryota</taxon>
        <taxon>Metazoa</taxon>
        <taxon>Ecdysozoa</taxon>
        <taxon>Arthropoda</taxon>
        <taxon>Hexapoda</taxon>
        <taxon>Insecta</taxon>
        <taxon>Pterygota</taxon>
        <taxon>Neoptera</taxon>
        <taxon>Endopterygota</taxon>
        <taxon>Hymenoptera</taxon>
        <taxon>Apocrita</taxon>
        <taxon>Aculeata</taxon>
        <taxon>Formicoidea</taxon>
        <taxon>Formicidae</taxon>
        <taxon>Formicinae</taxon>
        <taxon>Lasius</taxon>
        <taxon>Lasius</taxon>
    </lineage>
</organism>
<proteinExistence type="predicted"/>
<evidence type="ECO:0000313" key="1">
    <source>
        <dbReference type="EMBL" id="KMQ81629.1"/>
    </source>
</evidence>